<protein>
    <recommendedName>
        <fullName evidence="3">Antitoxin</fullName>
    </recommendedName>
</protein>
<dbReference type="AlphaFoldDB" id="A0A852TVZ8"/>
<evidence type="ECO:0000313" key="1">
    <source>
        <dbReference type="EMBL" id="NYE48676.1"/>
    </source>
</evidence>
<gene>
    <name evidence="1" type="ORF">HDA32_003796</name>
</gene>
<keyword evidence="2" id="KW-1185">Reference proteome</keyword>
<dbReference type="EMBL" id="JACCCC010000001">
    <property type="protein sequence ID" value="NYE48676.1"/>
    <property type="molecule type" value="Genomic_DNA"/>
</dbReference>
<evidence type="ECO:0008006" key="3">
    <source>
        <dbReference type="Google" id="ProtNLM"/>
    </source>
</evidence>
<proteinExistence type="predicted"/>
<reference evidence="1 2" key="1">
    <citation type="submission" date="2020-07" db="EMBL/GenBank/DDBJ databases">
        <title>Sequencing the genomes of 1000 actinobacteria strains.</title>
        <authorList>
            <person name="Klenk H.-P."/>
        </authorList>
    </citation>
    <scope>NUCLEOTIDE SEQUENCE [LARGE SCALE GENOMIC DNA]</scope>
    <source>
        <strain evidence="1 2">CXB654</strain>
    </source>
</reference>
<evidence type="ECO:0000313" key="2">
    <source>
        <dbReference type="Proteomes" id="UP000589036"/>
    </source>
</evidence>
<comment type="caution">
    <text evidence="1">The sequence shown here is derived from an EMBL/GenBank/DDBJ whole genome shotgun (WGS) entry which is preliminary data.</text>
</comment>
<dbReference type="Proteomes" id="UP000589036">
    <property type="component" value="Unassembled WGS sequence"/>
</dbReference>
<accession>A0A852TVZ8</accession>
<sequence>MDDMAPIEIRGLSPYARENIRRKAAAAHMSPEDYVRALVEADARIESETVYFSMADDEYQRVSDAVLDEIAEHRKQIKSEITNEDILAALHEGRRG</sequence>
<organism evidence="1 2">
    <name type="scientific">Spinactinospora alkalitolerans</name>
    <dbReference type="NCBI Taxonomy" id="687207"/>
    <lineage>
        <taxon>Bacteria</taxon>
        <taxon>Bacillati</taxon>
        <taxon>Actinomycetota</taxon>
        <taxon>Actinomycetes</taxon>
        <taxon>Streptosporangiales</taxon>
        <taxon>Nocardiopsidaceae</taxon>
        <taxon>Spinactinospora</taxon>
    </lineage>
</organism>
<dbReference type="RefSeq" id="WP_179644455.1">
    <property type="nucleotide sequence ID" value="NZ_BAAAYY010000010.1"/>
</dbReference>
<name>A0A852TVZ8_9ACTN</name>